<dbReference type="InterPro" id="IPR042178">
    <property type="entry name" value="Serpin_sf_1"/>
</dbReference>
<reference evidence="12" key="1">
    <citation type="submission" date="2019-04" db="EMBL/GenBank/DDBJ databases">
        <title>Genome assembly of Zosterops borbonicus 15179.</title>
        <authorList>
            <person name="Leroy T."/>
            <person name="Anselmetti Y."/>
            <person name="Tilak M.-K."/>
            <person name="Nabholz B."/>
        </authorList>
    </citation>
    <scope>NUCLEOTIDE SEQUENCE</scope>
    <source>
        <strain evidence="12">HGM_15179</strain>
        <tissue evidence="12">Muscle</tissue>
    </source>
</reference>
<dbReference type="InterPro" id="IPR042185">
    <property type="entry name" value="Serpin_sf_2"/>
</dbReference>
<evidence type="ECO:0000313" key="12">
    <source>
        <dbReference type="EMBL" id="TRZ22730.1"/>
    </source>
</evidence>
<dbReference type="InterPro" id="IPR023795">
    <property type="entry name" value="Serpin_CS"/>
</dbReference>
<keyword evidence="3" id="KW-0964">Secreted</keyword>
<accession>A0A8K1LQ92</accession>
<feature type="domain" description="Serpin" evidence="11">
    <location>
        <begin position="138"/>
        <end position="492"/>
    </location>
</feature>
<evidence type="ECO:0000259" key="11">
    <source>
        <dbReference type="SMART" id="SM00093"/>
    </source>
</evidence>
<dbReference type="PROSITE" id="PS00284">
    <property type="entry name" value="SERPIN"/>
    <property type="match status" value="1"/>
</dbReference>
<evidence type="ECO:0000256" key="10">
    <source>
        <dbReference type="RuleBase" id="RU000411"/>
    </source>
</evidence>
<comment type="caution">
    <text evidence="12">The sequence shown here is derived from an EMBL/GenBank/DDBJ whole genome shotgun (WGS) entry which is preliminary data.</text>
</comment>
<name>A0A8K1LQ92_9PASS</name>
<comment type="subcellular location">
    <subcellularLocation>
        <location evidence="1">Secreted</location>
    </subcellularLocation>
</comment>
<dbReference type="AlphaFoldDB" id="A0A8K1LQ92"/>
<dbReference type="FunFam" id="3.30.497.10:FF:000001">
    <property type="entry name" value="Serine protease inhibitor"/>
    <property type="match status" value="1"/>
</dbReference>
<dbReference type="PANTHER" id="PTHR11461:SF375">
    <property type="entry name" value="THYROXINE-BINDING GLOBULIN"/>
    <property type="match status" value="1"/>
</dbReference>
<dbReference type="CDD" id="cd19957">
    <property type="entry name" value="serpinA"/>
    <property type="match status" value="1"/>
</dbReference>
<proteinExistence type="inferred from homology"/>
<comment type="similarity">
    <text evidence="2 10">Belongs to the serpin family.</text>
</comment>
<evidence type="ECO:0000256" key="6">
    <source>
        <dbReference type="ARBA" id="ARBA00037352"/>
    </source>
</evidence>
<dbReference type="FunFam" id="2.30.39.10:FF:000002">
    <property type="entry name" value="Serpin family D member 1"/>
    <property type="match status" value="1"/>
</dbReference>
<keyword evidence="13" id="KW-1185">Reference proteome</keyword>
<dbReference type="Proteomes" id="UP000796761">
    <property type="component" value="Unassembled WGS sequence"/>
</dbReference>
<dbReference type="Gene3D" id="2.10.310.10">
    <property type="entry name" value="Serpins superfamily"/>
    <property type="match status" value="1"/>
</dbReference>
<organism evidence="12 13">
    <name type="scientific">Zosterops borbonicus</name>
    <dbReference type="NCBI Taxonomy" id="364589"/>
    <lineage>
        <taxon>Eukaryota</taxon>
        <taxon>Metazoa</taxon>
        <taxon>Chordata</taxon>
        <taxon>Craniata</taxon>
        <taxon>Vertebrata</taxon>
        <taxon>Euteleostomi</taxon>
        <taxon>Archelosauria</taxon>
        <taxon>Archosauria</taxon>
        <taxon>Dinosauria</taxon>
        <taxon>Saurischia</taxon>
        <taxon>Theropoda</taxon>
        <taxon>Coelurosauria</taxon>
        <taxon>Aves</taxon>
        <taxon>Neognathae</taxon>
        <taxon>Neoaves</taxon>
        <taxon>Telluraves</taxon>
        <taxon>Australaves</taxon>
        <taxon>Passeriformes</taxon>
        <taxon>Sylvioidea</taxon>
        <taxon>Zosteropidae</taxon>
        <taxon>Zosterops</taxon>
    </lineage>
</organism>
<evidence type="ECO:0000256" key="3">
    <source>
        <dbReference type="ARBA" id="ARBA00022525"/>
    </source>
</evidence>
<evidence type="ECO:0000256" key="5">
    <source>
        <dbReference type="ARBA" id="ARBA00023180"/>
    </source>
</evidence>
<dbReference type="InterPro" id="IPR036186">
    <property type="entry name" value="Serpin_sf"/>
</dbReference>
<comment type="function">
    <text evidence="6">Major thyroid hormone transport protein in serum.</text>
</comment>
<evidence type="ECO:0000256" key="9">
    <source>
        <dbReference type="ARBA" id="ARBA00043177"/>
    </source>
</evidence>
<gene>
    <name evidence="12" type="ORF">HGM15179_004343</name>
</gene>
<dbReference type="Pfam" id="PF00079">
    <property type="entry name" value="Serpin"/>
    <property type="match status" value="1"/>
</dbReference>
<dbReference type="GO" id="GO:0005615">
    <property type="term" value="C:extracellular space"/>
    <property type="evidence" value="ECO:0007669"/>
    <property type="project" value="InterPro"/>
</dbReference>
<evidence type="ECO:0000256" key="2">
    <source>
        <dbReference type="ARBA" id="ARBA00009500"/>
    </source>
</evidence>
<keyword evidence="5" id="KW-0325">Glycoprotein</keyword>
<dbReference type="OrthoDB" id="671595at2759"/>
<dbReference type="Gene3D" id="2.30.39.10">
    <property type="entry name" value="Alpha-1-antitrypsin, domain 1"/>
    <property type="match status" value="1"/>
</dbReference>
<sequence length="496" mass="56344">MLVDERLDMTQPCALSPENLICPGLHPNQGDQQTKEGDFTPLLCSGVKLSTGYQAVCSDPAELGTRSEGIAPHIPDHKINHRNMKKLLFLCFLLVGIRSNSYGYEPYQQGVRNQNERAQENRNMPWQSVRNSVCQFACCFYKEISSRENNGNVFFSPLSISTAFAMLTLGARSDTLTQILKVLCFNPRQISESDIHEGYRQLMQVVNRRNAGLQLNMGNVLFVLDQLKPQEKFLSNLRNFYEGEAYPMNFKKADQAQQKINEYVARRTNGKIKDLVNNLDPLTEILLISYIYFNAEWEKPFDPKYTKMSKFYVNGNNAVEVPMMFGMGLFKHGYDEQLSSTVVQMDYKGGASAFFILPDRGRMRKLEKRLSCERLSRWRTLVTKSSVNLYLPKFTLYGTYNLKDILYKMGIMDLFTDKADLSGITGQPQHRISQAIHKAVVKVDETGTEAAAATGMEIVPMSVPVTVAFNRPFLMVITVENTILFMGKIVNPLKKD</sequence>
<dbReference type="InterPro" id="IPR000215">
    <property type="entry name" value="Serpin_fam"/>
</dbReference>
<dbReference type="GO" id="GO:0004867">
    <property type="term" value="F:serine-type endopeptidase inhibitor activity"/>
    <property type="evidence" value="ECO:0007669"/>
    <property type="project" value="InterPro"/>
</dbReference>
<dbReference type="SMART" id="SM00093">
    <property type="entry name" value="SERPIN"/>
    <property type="match status" value="1"/>
</dbReference>
<evidence type="ECO:0000256" key="4">
    <source>
        <dbReference type="ARBA" id="ARBA00022729"/>
    </source>
</evidence>
<dbReference type="EMBL" id="SWJQ01000089">
    <property type="protein sequence ID" value="TRZ22730.1"/>
    <property type="molecule type" value="Genomic_DNA"/>
</dbReference>
<evidence type="ECO:0000256" key="1">
    <source>
        <dbReference type="ARBA" id="ARBA00004613"/>
    </source>
</evidence>
<evidence type="ECO:0000313" key="13">
    <source>
        <dbReference type="Proteomes" id="UP000796761"/>
    </source>
</evidence>
<keyword evidence="4" id="KW-0732">Signal</keyword>
<evidence type="ECO:0000256" key="7">
    <source>
        <dbReference type="ARBA" id="ARBA00039512"/>
    </source>
</evidence>
<dbReference type="SUPFAM" id="SSF56574">
    <property type="entry name" value="Serpins"/>
    <property type="match status" value="1"/>
</dbReference>
<dbReference type="InterPro" id="IPR023796">
    <property type="entry name" value="Serpin_dom"/>
</dbReference>
<protein>
    <recommendedName>
        <fullName evidence="7">Thyroxine-binding globulin</fullName>
    </recommendedName>
    <alternativeName>
        <fullName evidence="9">Serpin A7</fullName>
    </alternativeName>
    <alternativeName>
        <fullName evidence="8">T4-binding globulin</fullName>
    </alternativeName>
</protein>
<dbReference type="Gene3D" id="3.30.497.10">
    <property type="entry name" value="Antithrombin, subunit I, domain 2"/>
    <property type="match status" value="1"/>
</dbReference>
<evidence type="ECO:0000256" key="8">
    <source>
        <dbReference type="ARBA" id="ARBA00042967"/>
    </source>
</evidence>
<dbReference type="PANTHER" id="PTHR11461">
    <property type="entry name" value="SERINE PROTEASE INHIBITOR, SERPIN"/>
    <property type="match status" value="1"/>
</dbReference>